<dbReference type="GO" id="GO:0031966">
    <property type="term" value="C:mitochondrial membrane"/>
    <property type="evidence" value="ECO:0007669"/>
    <property type="project" value="UniProtKB-SubCell"/>
</dbReference>
<evidence type="ECO:0000256" key="12">
    <source>
        <dbReference type="ARBA" id="ARBA00023128"/>
    </source>
</evidence>
<evidence type="ECO:0000256" key="16">
    <source>
        <dbReference type="SAM" id="Phobius"/>
    </source>
</evidence>
<feature type="transmembrane region" description="Helical" evidence="16">
    <location>
        <begin position="80"/>
        <end position="98"/>
    </location>
</feature>
<evidence type="ECO:0000256" key="6">
    <source>
        <dbReference type="ARBA" id="ARBA00022660"/>
    </source>
</evidence>
<evidence type="ECO:0000256" key="10">
    <source>
        <dbReference type="ARBA" id="ARBA00022989"/>
    </source>
</evidence>
<dbReference type="PANTHER" id="PTHR11435:SF1">
    <property type="entry name" value="NADH-UBIQUINONE OXIDOREDUCTASE CHAIN 6"/>
    <property type="match status" value="1"/>
</dbReference>
<evidence type="ECO:0000256" key="4">
    <source>
        <dbReference type="ARBA" id="ARBA00021095"/>
    </source>
</evidence>
<comment type="similarity">
    <text evidence="2">Belongs to the complex I subunit 6 family.</text>
</comment>
<feature type="transmembrane region" description="Helical" evidence="16">
    <location>
        <begin position="21"/>
        <end position="40"/>
    </location>
</feature>
<comment type="catalytic activity">
    <reaction evidence="15">
        <text>a ubiquinone + NADH + 5 H(+)(in) = a ubiquinol + NAD(+) + 4 H(+)(out)</text>
        <dbReference type="Rhea" id="RHEA:29091"/>
        <dbReference type="Rhea" id="RHEA-COMP:9565"/>
        <dbReference type="Rhea" id="RHEA-COMP:9566"/>
        <dbReference type="ChEBI" id="CHEBI:15378"/>
        <dbReference type="ChEBI" id="CHEBI:16389"/>
        <dbReference type="ChEBI" id="CHEBI:17976"/>
        <dbReference type="ChEBI" id="CHEBI:57540"/>
        <dbReference type="ChEBI" id="CHEBI:57945"/>
        <dbReference type="EC" id="7.1.1.2"/>
    </reaction>
</comment>
<keyword evidence="9" id="KW-0249">Electron transport</keyword>
<keyword evidence="8" id="KW-1278">Translocase</keyword>
<proteinExistence type="inferred from homology"/>
<evidence type="ECO:0000256" key="1">
    <source>
        <dbReference type="ARBA" id="ARBA00004225"/>
    </source>
</evidence>
<evidence type="ECO:0000256" key="5">
    <source>
        <dbReference type="ARBA" id="ARBA00022448"/>
    </source>
</evidence>
<keyword evidence="5" id="KW-0813">Transport</keyword>
<evidence type="ECO:0000256" key="11">
    <source>
        <dbReference type="ARBA" id="ARBA00023027"/>
    </source>
</evidence>
<evidence type="ECO:0000256" key="14">
    <source>
        <dbReference type="ARBA" id="ARBA00031019"/>
    </source>
</evidence>
<evidence type="ECO:0000256" key="15">
    <source>
        <dbReference type="ARBA" id="ARBA00049551"/>
    </source>
</evidence>
<feature type="transmembrane region" description="Helical" evidence="16">
    <location>
        <begin position="129"/>
        <end position="155"/>
    </location>
</feature>
<organism evidence="17">
    <name type="scientific">Allopsontus sp. 2 JZ-2014</name>
    <dbReference type="NCBI Taxonomy" id="1529457"/>
    <lineage>
        <taxon>Eukaryota</taxon>
        <taxon>Metazoa</taxon>
        <taxon>Ecdysozoa</taxon>
        <taxon>Arthropoda</taxon>
        <taxon>Hexapoda</taxon>
        <taxon>Insecta</taxon>
        <taxon>Monocondylia</taxon>
        <taxon>Archaeognatha</taxon>
        <taxon>Machilidae</taxon>
        <taxon>Allopsontus</taxon>
    </lineage>
</organism>
<protein>
    <recommendedName>
        <fullName evidence="4">NADH-ubiquinone oxidoreductase chain 6</fullName>
        <ecNumber evidence="3">7.1.1.2</ecNumber>
    </recommendedName>
    <alternativeName>
        <fullName evidence="14">NADH dehydrogenase subunit 6</fullName>
    </alternativeName>
</protein>
<gene>
    <name evidence="17" type="primary">ND6</name>
</gene>
<accession>A0A0B4N5Y7</accession>
<keyword evidence="7 16" id="KW-0812">Transmembrane</keyword>
<keyword evidence="10 16" id="KW-1133">Transmembrane helix</keyword>
<keyword evidence="13 16" id="KW-0472">Membrane</keyword>
<dbReference type="InterPro" id="IPR050269">
    <property type="entry name" value="ComplexI_Subunit6"/>
</dbReference>
<reference evidence="17" key="1">
    <citation type="submission" date="2014-04" db="EMBL/GenBank/DDBJ databases">
        <title>The complete mitochondrial genomes of three bristletails (Insecta: Archaeognatha): the paraphyly of Machilidae and insights into Archaeognathan phylogeny.</title>
        <authorList>
            <person name="He K."/>
            <person name="Ma Y."/>
            <person name="Zhang J."/>
        </authorList>
    </citation>
    <scope>NUCLEOTIDE SEQUENCE</scope>
</reference>
<evidence type="ECO:0000256" key="7">
    <source>
        <dbReference type="ARBA" id="ARBA00022692"/>
    </source>
</evidence>
<dbReference type="AlphaFoldDB" id="A0A0B4N5Y7"/>
<keyword evidence="12 17" id="KW-0496">Mitochondrion</keyword>
<keyword evidence="11" id="KW-0520">NAD</keyword>
<name>A0A0B4N5Y7_9INSE</name>
<sequence>MYVLFSMIFLTNLIMISLKHPVAMGLMLMIQTIMISLLLGKMYLSFWFSYILVLIFLGGLLVLFLYVASLASNELFSIKIKINLIVTFLLLTTIFMFMNNLPTPVKMSEGACPLTYSPDSMLLNTLSKFYTLTVSPLTIALISYLLLTLIAVVKITKKDLGPLRKLH</sequence>
<evidence type="ECO:0000256" key="13">
    <source>
        <dbReference type="ARBA" id="ARBA00023136"/>
    </source>
</evidence>
<keyword evidence="6" id="KW-0679">Respiratory chain</keyword>
<dbReference type="GO" id="GO:0008137">
    <property type="term" value="F:NADH dehydrogenase (ubiquinone) activity"/>
    <property type="evidence" value="ECO:0007669"/>
    <property type="project" value="UniProtKB-EC"/>
</dbReference>
<dbReference type="PANTHER" id="PTHR11435">
    <property type="entry name" value="NADH UBIQUINONE OXIDOREDUCTASE SUBUNIT ND6"/>
    <property type="match status" value="1"/>
</dbReference>
<feature type="transmembrane region" description="Helical" evidence="16">
    <location>
        <begin position="46"/>
        <end position="68"/>
    </location>
</feature>
<dbReference type="EC" id="7.1.1.2" evidence="3"/>
<evidence type="ECO:0000256" key="9">
    <source>
        <dbReference type="ARBA" id="ARBA00022982"/>
    </source>
</evidence>
<evidence type="ECO:0000256" key="8">
    <source>
        <dbReference type="ARBA" id="ARBA00022967"/>
    </source>
</evidence>
<comment type="subcellular location">
    <subcellularLocation>
        <location evidence="1">Mitochondrion membrane</location>
        <topology evidence="1">Multi-pass membrane protein</topology>
    </subcellularLocation>
</comment>
<geneLocation type="mitochondrion" evidence="17"/>
<dbReference type="EMBL" id="KJ754501">
    <property type="protein sequence ID" value="AII41667.1"/>
    <property type="molecule type" value="Genomic_DNA"/>
</dbReference>
<evidence type="ECO:0000256" key="3">
    <source>
        <dbReference type="ARBA" id="ARBA00012944"/>
    </source>
</evidence>
<evidence type="ECO:0000313" key="17">
    <source>
        <dbReference type="EMBL" id="AII41667.1"/>
    </source>
</evidence>
<evidence type="ECO:0000256" key="2">
    <source>
        <dbReference type="ARBA" id="ARBA00005698"/>
    </source>
</evidence>